<comment type="catalytic activity">
    <reaction evidence="1">
        <text>a phosphate monoester + H2O = an alcohol + phosphate</text>
        <dbReference type="Rhea" id="RHEA:15017"/>
        <dbReference type="ChEBI" id="CHEBI:15377"/>
        <dbReference type="ChEBI" id="CHEBI:30879"/>
        <dbReference type="ChEBI" id="CHEBI:43474"/>
        <dbReference type="ChEBI" id="CHEBI:67140"/>
        <dbReference type="EC" id="3.1.3.2"/>
    </reaction>
</comment>
<accession>A0A9P1MZE0</accession>
<dbReference type="Pfam" id="PF00328">
    <property type="entry name" value="His_Phos_2"/>
    <property type="match status" value="1"/>
</dbReference>
<organism evidence="4 5">
    <name type="scientific">Caenorhabditis angaria</name>
    <dbReference type="NCBI Taxonomy" id="860376"/>
    <lineage>
        <taxon>Eukaryota</taxon>
        <taxon>Metazoa</taxon>
        <taxon>Ecdysozoa</taxon>
        <taxon>Nematoda</taxon>
        <taxon>Chromadorea</taxon>
        <taxon>Rhabditida</taxon>
        <taxon>Rhabditina</taxon>
        <taxon>Rhabditomorpha</taxon>
        <taxon>Rhabditoidea</taxon>
        <taxon>Rhabditidae</taxon>
        <taxon>Peloderinae</taxon>
        <taxon>Caenorhabditis</taxon>
    </lineage>
</organism>
<dbReference type="AlphaFoldDB" id="A0A9P1MZE0"/>
<evidence type="ECO:0000256" key="2">
    <source>
        <dbReference type="ARBA" id="ARBA00005375"/>
    </source>
</evidence>
<evidence type="ECO:0000256" key="1">
    <source>
        <dbReference type="ARBA" id="ARBA00000032"/>
    </source>
</evidence>
<comment type="similarity">
    <text evidence="2">Belongs to the histidine acid phosphatase family.</text>
</comment>
<evidence type="ECO:0000313" key="4">
    <source>
        <dbReference type="EMBL" id="CAI5441836.1"/>
    </source>
</evidence>
<dbReference type="PANTHER" id="PTHR11567:SF206">
    <property type="entry name" value="HISTIDINE ACID PHOSPHATASE-RELATED"/>
    <property type="match status" value="1"/>
</dbReference>
<dbReference type="InterPro" id="IPR033379">
    <property type="entry name" value="Acid_Pase_AS"/>
</dbReference>
<gene>
    <name evidence="4" type="ORF">CAMP_LOCUS4473</name>
</gene>
<reference evidence="4" key="1">
    <citation type="submission" date="2022-11" db="EMBL/GenBank/DDBJ databases">
        <authorList>
            <person name="Kikuchi T."/>
        </authorList>
    </citation>
    <scope>NUCLEOTIDE SEQUENCE</scope>
    <source>
        <strain evidence="4">PS1010</strain>
    </source>
</reference>
<dbReference type="OrthoDB" id="258392at2759"/>
<dbReference type="CDD" id="cd07061">
    <property type="entry name" value="HP_HAP_like"/>
    <property type="match status" value="1"/>
</dbReference>
<dbReference type="SUPFAM" id="SSF53254">
    <property type="entry name" value="Phosphoglycerate mutase-like"/>
    <property type="match status" value="1"/>
</dbReference>
<dbReference type="PROSITE" id="PS00616">
    <property type="entry name" value="HIS_ACID_PHOSPHAT_1"/>
    <property type="match status" value="1"/>
</dbReference>
<sequence length="453" mass="52256">MTLRILLLLLLVVYFGDVFGQKVVRDGDMELSLVHVVWRHGDRSPIVTFNSDPFQEDYWKFGGGGWGQLSPLGMKQHLNLGKLLRNRYVDIQNSTYSLLPAVYSSKAIYVRSTDLNRTLISATANLLGMYGQNEYGSIGGFDYPEVEGWPKGFIPMPIHTVDYDTDYIGNMDCDCPRRTWLWNMVKQSDFIQSWLQLPNVSYVLNTTRALINQNAELEDFWVVPDALYIEQIHYNETLRQLNTWYSDEFYDQMTVVNDQIYLFQYGVFDGQKIEMQNMDMGRELLKIRAGSLMNDISDRIALKSSCQYINSSSKHCKWINELKYYTYSAHDETIYSVLVALGIQEYTIKPHGYPLYAAAVIIEFWRNTTSNSDYFKVLYHAQDGDGINVFTSNIPGCSSDYCSIDVLNNVSMYLKPDKPMTEWCTVVDNNNNQSIISYFITVVFVVLVQYCLN</sequence>
<dbReference type="InterPro" id="IPR000560">
    <property type="entry name" value="His_Pase_clade-2"/>
</dbReference>
<feature type="chain" id="PRO_5040247814" evidence="3">
    <location>
        <begin position="21"/>
        <end position="453"/>
    </location>
</feature>
<feature type="signal peptide" evidence="3">
    <location>
        <begin position="1"/>
        <end position="20"/>
    </location>
</feature>
<dbReference type="Proteomes" id="UP001152747">
    <property type="component" value="Unassembled WGS sequence"/>
</dbReference>
<comment type="caution">
    <text evidence="4">The sequence shown here is derived from an EMBL/GenBank/DDBJ whole genome shotgun (WGS) entry which is preliminary data.</text>
</comment>
<dbReference type="GO" id="GO:0003993">
    <property type="term" value="F:acid phosphatase activity"/>
    <property type="evidence" value="ECO:0007669"/>
    <property type="project" value="UniProtKB-EC"/>
</dbReference>
<dbReference type="EMBL" id="CANHGI010000002">
    <property type="protein sequence ID" value="CAI5441836.1"/>
    <property type="molecule type" value="Genomic_DNA"/>
</dbReference>
<evidence type="ECO:0000313" key="5">
    <source>
        <dbReference type="Proteomes" id="UP001152747"/>
    </source>
</evidence>
<dbReference type="Gene3D" id="3.40.50.1240">
    <property type="entry name" value="Phosphoglycerate mutase-like"/>
    <property type="match status" value="1"/>
</dbReference>
<dbReference type="InterPro" id="IPR029033">
    <property type="entry name" value="His_PPase_superfam"/>
</dbReference>
<protein>
    <submittedName>
        <fullName evidence="4">Uncharacterized protein</fullName>
    </submittedName>
</protein>
<keyword evidence="5" id="KW-1185">Reference proteome</keyword>
<name>A0A9P1MZE0_9PELO</name>
<keyword evidence="3" id="KW-0732">Signal</keyword>
<dbReference type="PANTHER" id="PTHR11567">
    <property type="entry name" value="ACID PHOSPHATASE-RELATED"/>
    <property type="match status" value="1"/>
</dbReference>
<dbReference type="InterPro" id="IPR050645">
    <property type="entry name" value="Histidine_acid_phosphatase"/>
</dbReference>
<evidence type="ECO:0000256" key="3">
    <source>
        <dbReference type="SAM" id="SignalP"/>
    </source>
</evidence>
<proteinExistence type="inferred from homology"/>